<evidence type="ECO:0000313" key="11">
    <source>
        <dbReference type="EMBL" id="MEK8128953.1"/>
    </source>
</evidence>
<keyword evidence="4 7" id="KW-0812">Transmembrane</keyword>
<reference evidence="11 12" key="1">
    <citation type="submission" date="2024-04" db="EMBL/GenBank/DDBJ databases">
        <title>draft genome sequnece of Paenibacillus filicis.</title>
        <authorList>
            <person name="Kim D.-U."/>
        </authorList>
    </citation>
    <scope>NUCLEOTIDE SEQUENCE [LARGE SCALE GENOMIC DNA]</scope>
    <source>
        <strain evidence="11 12">KACC14197</strain>
    </source>
</reference>
<dbReference type="SUPFAM" id="SSF82689">
    <property type="entry name" value="Mechanosensitive channel protein MscS (YggB), C-terminal domain"/>
    <property type="match status" value="1"/>
</dbReference>
<keyword evidence="6 7" id="KW-0472">Membrane</keyword>
<dbReference type="Pfam" id="PF21088">
    <property type="entry name" value="MS_channel_1st"/>
    <property type="match status" value="1"/>
</dbReference>
<feature type="transmembrane region" description="Helical" evidence="7">
    <location>
        <begin position="38"/>
        <end position="56"/>
    </location>
</feature>
<evidence type="ECO:0000259" key="8">
    <source>
        <dbReference type="Pfam" id="PF00924"/>
    </source>
</evidence>
<gene>
    <name evidence="11" type="ORF">WMW72_13695</name>
</gene>
<evidence type="ECO:0000259" key="10">
    <source>
        <dbReference type="Pfam" id="PF21088"/>
    </source>
</evidence>
<dbReference type="Gene3D" id="3.30.70.100">
    <property type="match status" value="1"/>
</dbReference>
<evidence type="ECO:0000313" key="12">
    <source>
        <dbReference type="Proteomes" id="UP001469365"/>
    </source>
</evidence>
<evidence type="ECO:0000256" key="4">
    <source>
        <dbReference type="ARBA" id="ARBA00022692"/>
    </source>
</evidence>
<comment type="similarity">
    <text evidence="2">Belongs to the MscS (TC 1.A.23) family.</text>
</comment>
<evidence type="ECO:0000256" key="2">
    <source>
        <dbReference type="ARBA" id="ARBA00008017"/>
    </source>
</evidence>
<dbReference type="Gene3D" id="1.10.287.1260">
    <property type="match status" value="1"/>
</dbReference>
<evidence type="ECO:0000256" key="1">
    <source>
        <dbReference type="ARBA" id="ARBA00004651"/>
    </source>
</evidence>
<proteinExistence type="inferred from homology"/>
<dbReference type="InterPro" id="IPR023408">
    <property type="entry name" value="MscS_beta-dom_sf"/>
</dbReference>
<keyword evidence="12" id="KW-1185">Reference proteome</keyword>
<dbReference type="Pfam" id="PF00924">
    <property type="entry name" value="MS_channel_2nd"/>
    <property type="match status" value="1"/>
</dbReference>
<evidence type="ECO:0000256" key="7">
    <source>
        <dbReference type="SAM" id="Phobius"/>
    </source>
</evidence>
<dbReference type="EMBL" id="JBBPCC010000008">
    <property type="protein sequence ID" value="MEK8128953.1"/>
    <property type="molecule type" value="Genomic_DNA"/>
</dbReference>
<feature type="transmembrane region" description="Helical" evidence="7">
    <location>
        <begin position="117"/>
        <end position="139"/>
    </location>
</feature>
<organism evidence="11 12">
    <name type="scientific">Paenibacillus filicis</name>
    <dbReference type="NCBI Taxonomy" id="669464"/>
    <lineage>
        <taxon>Bacteria</taxon>
        <taxon>Bacillati</taxon>
        <taxon>Bacillota</taxon>
        <taxon>Bacilli</taxon>
        <taxon>Bacillales</taxon>
        <taxon>Paenibacillaceae</taxon>
        <taxon>Paenibacillus</taxon>
    </lineage>
</organism>
<feature type="transmembrane region" description="Helical" evidence="7">
    <location>
        <begin position="92"/>
        <end position="111"/>
    </location>
</feature>
<dbReference type="Proteomes" id="UP001469365">
    <property type="component" value="Unassembled WGS sequence"/>
</dbReference>
<evidence type="ECO:0000259" key="9">
    <source>
        <dbReference type="Pfam" id="PF21082"/>
    </source>
</evidence>
<evidence type="ECO:0000256" key="3">
    <source>
        <dbReference type="ARBA" id="ARBA00022475"/>
    </source>
</evidence>
<dbReference type="SUPFAM" id="SSF82861">
    <property type="entry name" value="Mechanosensitive channel protein MscS (YggB), transmembrane region"/>
    <property type="match status" value="1"/>
</dbReference>
<dbReference type="InterPro" id="IPR049278">
    <property type="entry name" value="MS_channel_C"/>
</dbReference>
<comment type="caution">
    <text evidence="11">The sequence shown here is derived from an EMBL/GenBank/DDBJ whole genome shotgun (WGS) entry which is preliminary data.</text>
</comment>
<dbReference type="SUPFAM" id="SSF50182">
    <property type="entry name" value="Sm-like ribonucleoproteins"/>
    <property type="match status" value="1"/>
</dbReference>
<dbReference type="InterPro" id="IPR010920">
    <property type="entry name" value="LSM_dom_sf"/>
</dbReference>
<dbReference type="PANTHER" id="PTHR30460:SF0">
    <property type="entry name" value="MODERATE CONDUCTANCE MECHANOSENSITIVE CHANNEL YBIO"/>
    <property type="match status" value="1"/>
</dbReference>
<dbReference type="InterPro" id="IPR049142">
    <property type="entry name" value="MS_channel_1st"/>
</dbReference>
<dbReference type="Gene3D" id="2.30.30.60">
    <property type="match status" value="1"/>
</dbReference>
<feature type="domain" description="Mechanosensitive ion channel MscS C-terminal" evidence="9">
    <location>
        <begin position="208"/>
        <end position="292"/>
    </location>
</feature>
<evidence type="ECO:0000256" key="6">
    <source>
        <dbReference type="ARBA" id="ARBA00023136"/>
    </source>
</evidence>
<dbReference type="InterPro" id="IPR006685">
    <property type="entry name" value="MscS_channel_2nd"/>
</dbReference>
<comment type="subcellular location">
    <subcellularLocation>
        <location evidence="1">Cell membrane</location>
        <topology evidence="1">Multi-pass membrane protein</topology>
    </subcellularLocation>
</comment>
<dbReference type="Pfam" id="PF21082">
    <property type="entry name" value="MS_channel_3rd"/>
    <property type="match status" value="1"/>
</dbReference>
<feature type="domain" description="Mechanosensitive ion channel transmembrane helices 2/3" evidence="10">
    <location>
        <begin position="95"/>
        <end position="136"/>
    </location>
</feature>
<keyword evidence="5 7" id="KW-1133">Transmembrane helix</keyword>
<dbReference type="InterPro" id="IPR011066">
    <property type="entry name" value="MscS_channel_C_sf"/>
</dbReference>
<feature type="domain" description="Mechanosensitive ion channel MscS" evidence="8">
    <location>
        <begin position="138"/>
        <end position="201"/>
    </location>
</feature>
<dbReference type="InterPro" id="IPR045276">
    <property type="entry name" value="YbiO_bact"/>
</dbReference>
<dbReference type="InterPro" id="IPR011014">
    <property type="entry name" value="MscS_channel_TM-2"/>
</dbReference>
<evidence type="ECO:0000256" key="5">
    <source>
        <dbReference type="ARBA" id="ARBA00022989"/>
    </source>
</evidence>
<accession>A0ABU9DMI2</accession>
<protein>
    <submittedName>
        <fullName evidence="11">Mechanosensitive ion channel family protein</fullName>
    </submittedName>
</protein>
<keyword evidence="3" id="KW-1003">Cell membrane</keyword>
<sequence length="293" mass="32831">MYRTQLPLLTEVKTIKEWEQSWFTVRQKFVGYITDPEIWVGLLLVVLKIALIYIVARLLTKIAQRAVEQLIITRDKNPLKLDTRRTKTIGKLMGNILTYVVNFIMILMILGQFNINLGPLLAGAGVVGLAIGFGAQSLVKDVITGFFIIFEDQFAVGDVVQIGTFKGTVEEIGLRITRVRSWTGEIYIIPNGTITQVTNFSIHNSLAVIDVPVSRESDVEKVRKLLEDTIKKGYEENSDLVKEPQVLGVQTVGGSEITLRVTAECKPNTSSSVTRKLNDKIRKVLQEQQIDMP</sequence>
<dbReference type="PANTHER" id="PTHR30460">
    <property type="entry name" value="MODERATE CONDUCTANCE MECHANOSENSITIVE CHANNEL YBIO"/>
    <property type="match status" value="1"/>
</dbReference>
<name>A0ABU9DMI2_9BACL</name>